<dbReference type="InterPro" id="IPR036188">
    <property type="entry name" value="FAD/NAD-bd_sf"/>
</dbReference>
<dbReference type="Gene3D" id="3.50.50.60">
    <property type="entry name" value="FAD/NAD(P)-binding domain"/>
    <property type="match status" value="1"/>
</dbReference>
<sequence length="414" mass="47125">MRIGIIGAGVSGLAAGRMLARHHEVEIYERNEFIGGIAAARMVDGVPYHVTGGHCLNSKNSKVMEFVHQVLPKKNWHPVERIAKISFRGHLIDYPIEFSMRQIAEFDRELAFRMTRDFLSTSDRPAANLEEWFRIKFGDSLAEEYFIPYNAKIWGRHPSMMSPDWVDGKLPQPNKQNFFNGLISSEKDEMPHAYFYYPEANTQNAFLDAMAEGLEIFRGYEVSQLEKAPGGGWRVNGDRRVDAIISTAPLNLIPFLIADSPSDVKAAAGLLRYNKVSNVLWESEEVEATWTYFPESSTVFHRHIHIGNFLRPRLGYTITEAVGDQPRELLEAEGKQFGYLKRAVDFHVSDHAYVVFDENYSESVKKIKAYLTNVGIHTLGRFGEWEYYNMDICIEKAMQLAARLGDMAPENDAS</sequence>
<evidence type="ECO:0000259" key="1">
    <source>
        <dbReference type="Pfam" id="PF01593"/>
    </source>
</evidence>
<keyword evidence="3" id="KW-1185">Reference proteome</keyword>
<accession>A0ABZ1CGA2</accession>
<dbReference type="RefSeq" id="WP_324778940.1">
    <property type="nucleotide sequence ID" value="NZ_CP141769.1"/>
</dbReference>
<feature type="domain" description="Amine oxidase" evidence="1">
    <location>
        <begin position="10"/>
        <end position="279"/>
    </location>
</feature>
<reference evidence="2 3" key="1">
    <citation type="submission" date="2023-12" db="EMBL/GenBank/DDBJ databases">
        <title>Thiobacillus sedimentum sp. nov., a chemolithoautotrophic sulfur-oxidizing bacterium isolated from freshwater sediment.</title>
        <authorList>
            <person name="Luo J."/>
            <person name="Dai C."/>
        </authorList>
    </citation>
    <scope>NUCLEOTIDE SEQUENCE [LARGE SCALE GENOMIC DNA]</scope>
    <source>
        <strain evidence="2 3">SCUT-2</strain>
    </source>
</reference>
<dbReference type="EMBL" id="CP141769">
    <property type="protein sequence ID" value="WRS38409.1"/>
    <property type="molecule type" value="Genomic_DNA"/>
</dbReference>
<dbReference type="Proteomes" id="UP001334732">
    <property type="component" value="Chromosome"/>
</dbReference>
<dbReference type="InterPro" id="IPR002937">
    <property type="entry name" value="Amino_oxidase"/>
</dbReference>
<protein>
    <submittedName>
        <fullName evidence="2">FAD-dependent oxidoreductase</fullName>
    </submittedName>
</protein>
<proteinExistence type="predicted"/>
<dbReference type="PANTHER" id="PTHR21197:SF0">
    <property type="entry name" value="UDP-GALACTOPYRANOSE MUTASE"/>
    <property type="match status" value="1"/>
</dbReference>
<evidence type="ECO:0000313" key="2">
    <source>
        <dbReference type="EMBL" id="WRS38409.1"/>
    </source>
</evidence>
<evidence type="ECO:0000313" key="3">
    <source>
        <dbReference type="Proteomes" id="UP001334732"/>
    </source>
</evidence>
<name>A0ABZ1CGA2_9PROT</name>
<gene>
    <name evidence="2" type="ORF">VA613_10375</name>
</gene>
<dbReference type="SUPFAM" id="SSF51971">
    <property type="entry name" value="Nucleotide-binding domain"/>
    <property type="match status" value="1"/>
</dbReference>
<dbReference type="PANTHER" id="PTHR21197">
    <property type="entry name" value="UDP-GALACTOPYRANOSE MUTASE"/>
    <property type="match status" value="1"/>
</dbReference>
<dbReference type="Pfam" id="PF01593">
    <property type="entry name" value="Amino_oxidase"/>
    <property type="match status" value="1"/>
</dbReference>
<organism evidence="2 3">
    <name type="scientific">Thiobacillus sedimenti</name>
    <dbReference type="NCBI Taxonomy" id="3110231"/>
    <lineage>
        <taxon>Bacteria</taxon>
        <taxon>Pseudomonadati</taxon>
        <taxon>Pseudomonadota</taxon>
        <taxon>Betaproteobacteria</taxon>
        <taxon>Nitrosomonadales</taxon>
        <taxon>Thiobacillaceae</taxon>
        <taxon>Thiobacillus</taxon>
    </lineage>
</organism>